<dbReference type="RefSeq" id="XP_027194249.1">
    <property type="nucleotide sequence ID" value="XM_027338448.1"/>
</dbReference>
<evidence type="ECO:0000256" key="7">
    <source>
        <dbReference type="ARBA" id="ARBA00023015"/>
    </source>
</evidence>
<evidence type="ECO:0000259" key="12">
    <source>
        <dbReference type="PROSITE" id="PS50016"/>
    </source>
</evidence>
<keyword evidence="8" id="KW-0804">Transcription</keyword>
<feature type="compositionally biased region" description="Polar residues" evidence="11">
    <location>
        <begin position="447"/>
        <end position="458"/>
    </location>
</feature>
<evidence type="ECO:0000313" key="15">
    <source>
        <dbReference type="RefSeq" id="XP_027194249.1"/>
    </source>
</evidence>
<evidence type="ECO:0000256" key="9">
    <source>
        <dbReference type="ARBA" id="ARBA00023242"/>
    </source>
</evidence>
<organism evidence="14 15">
    <name type="scientific">Dermatophagoides pteronyssinus</name>
    <name type="common">European house dust mite</name>
    <dbReference type="NCBI Taxonomy" id="6956"/>
    <lineage>
        <taxon>Eukaryota</taxon>
        <taxon>Metazoa</taxon>
        <taxon>Ecdysozoa</taxon>
        <taxon>Arthropoda</taxon>
        <taxon>Chelicerata</taxon>
        <taxon>Arachnida</taxon>
        <taxon>Acari</taxon>
        <taxon>Acariformes</taxon>
        <taxon>Sarcoptiformes</taxon>
        <taxon>Astigmata</taxon>
        <taxon>Psoroptidia</taxon>
        <taxon>Analgoidea</taxon>
        <taxon>Pyroglyphidae</taxon>
        <taxon>Dermatophagoidinae</taxon>
        <taxon>Dermatophagoides</taxon>
    </lineage>
</organism>
<gene>
    <name evidence="15" type="primary">LOC113788969</name>
</gene>
<dbReference type="InterPro" id="IPR019787">
    <property type="entry name" value="Znf_PHD-finger"/>
</dbReference>
<feature type="domain" description="PHD-type" evidence="12">
    <location>
        <begin position="516"/>
        <end position="566"/>
    </location>
</feature>
<evidence type="ECO:0000256" key="2">
    <source>
        <dbReference type="ARBA" id="ARBA00010539"/>
    </source>
</evidence>
<accession>A0A6P6XQT2</accession>
<protein>
    <submittedName>
        <fullName evidence="15">Zinc finger protein ubi-d4-like</fullName>
    </submittedName>
</protein>
<evidence type="ECO:0000256" key="6">
    <source>
        <dbReference type="ARBA" id="ARBA00022833"/>
    </source>
</evidence>
<feature type="compositionally biased region" description="Low complexity" evidence="11">
    <location>
        <begin position="412"/>
        <end position="422"/>
    </location>
</feature>
<dbReference type="GO" id="GO:0071565">
    <property type="term" value="C:nBAF complex"/>
    <property type="evidence" value="ECO:0007669"/>
    <property type="project" value="TreeGrafter"/>
</dbReference>
<keyword evidence="14" id="KW-1185">Reference proteome</keyword>
<feature type="compositionally biased region" description="Polar residues" evidence="11">
    <location>
        <begin position="423"/>
        <end position="432"/>
    </location>
</feature>
<keyword evidence="9" id="KW-0539">Nucleus</keyword>
<feature type="compositionally biased region" description="Low complexity" evidence="11">
    <location>
        <begin position="232"/>
        <end position="246"/>
    </location>
</feature>
<evidence type="ECO:0000256" key="11">
    <source>
        <dbReference type="SAM" id="MobiDB-lite"/>
    </source>
</evidence>
<keyword evidence="6" id="KW-0862">Zinc</keyword>
<evidence type="ECO:0000256" key="10">
    <source>
        <dbReference type="PROSITE-ProRule" id="PRU00042"/>
    </source>
</evidence>
<keyword evidence="7" id="KW-0805">Transcription regulation</keyword>
<dbReference type="OrthoDB" id="1903104at2759"/>
<dbReference type="SUPFAM" id="SSF57903">
    <property type="entry name" value="FYVE/PHD zinc finger"/>
    <property type="match status" value="2"/>
</dbReference>
<feature type="compositionally biased region" description="Basic residues" evidence="11">
    <location>
        <begin position="380"/>
        <end position="392"/>
    </location>
</feature>
<feature type="region of interest" description="Disordered" evidence="11">
    <location>
        <begin position="193"/>
        <end position="257"/>
    </location>
</feature>
<comment type="subcellular location">
    <subcellularLocation>
        <location evidence="1">Nucleus</location>
    </subcellularLocation>
</comment>
<evidence type="ECO:0000256" key="1">
    <source>
        <dbReference type="ARBA" id="ARBA00004123"/>
    </source>
</evidence>
<feature type="region of interest" description="Disordered" evidence="11">
    <location>
        <begin position="355"/>
        <end position="458"/>
    </location>
</feature>
<keyword evidence="5 10" id="KW-0863">Zinc-finger</keyword>
<reference evidence="15" key="1">
    <citation type="submission" date="2025-08" db="UniProtKB">
        <authorList>
            <consortium name="RefSeq"/>
        </authorList>
    </citation>
    <scope>IDENTIFICATION</scope>
    <source>
        <strain evidence="15">Airmid</strain>
    </source>
</reference>
<dbReference type="Pfam" id="PF14051">
    <property type="entry name" value="DPF1-3_N"/>
    <property type="match status" value="1"/>
</dbReference>
<dbReference type="PROSITE" id="PS50016">
    <property type="entry name" value="ZF_PHD_2"/>
    <property type="match status" value="2"/>
</dbReference>
<dbReference type="InterPro" id="IPR036236">
    <property type="entry name" value="Znf_C2H2_sf"/>
</dbReference>
<evidence type="ECO:0000256" key="4">
    <source>
        <dbReference type="ARBA" id="ARBA00022737"/>
    </source>
</evidence>
<dbReference type="InterPro" id="IPR025750">
    <property type="entry name" value="DPF1-3_N"/>
</dbReference>
<dbReference type="PROSITE" id="PS50157">
    <property type="entry name" value="ZINC_FINGER_C2H2_2"/>
    <property type="match status" value="1"/>
</dbReference>
<dbReference type="InParanoid" id="A0A6P6XQT2"/>
<comment type="similarity">
    <text evidence="2">Belongs to the requiem/DPF family.</text>
</comment>
<dbReference type="Pfam" id="PF00628">
    <property type="entry name" value="PHD"/>
    <property type="match status" value="2"/>
</dbReference>
<feature type="compositionally biased region" description="Acidic residues" evidence="11">
    <location>
        <begin position="196"/>
        <end position="218"/>
    </location>
</feature>
<evidence type="ECO:0000256" key="3">
    <source>
        <dbReference type="ARBA" id="ARBA00022723"/>
    </source>
</evidence>
<dbReference type="CTD" id="35485"/>
<proteinExistence type="inferred from homology"/>
<dbReference type="SUPFAM" id="SSF57667">
    <property type="entry name" value="beta-beta-alpha zinc fingers"/>
    <property type="match status" value="1"/>
</dbReference>
<dbReference type="InterPro" id="IPR013083">
    <property type="entry name" value="Znf_RING/FYVE/PHD"/>
</dbReference>
<keyword evidence="4" id="KW-0677">Repeat</keyword>
<evidence type="ECO:0000256" key="8">
    <source>
        <dbReference type="ARBA" id="ARBA00023163"/>
    </source>
</evidence>
<dbReference type="CDD" id="cd15530">
    <property type="entry name" value="PHD2_d4"/>
    <property type="match status" value="1"/>
</dbReference>
<dbReference type="AlphaFoldDB" id="A0A6P6XQT2"/>
<keyword evidence="3" id="KW-0479">Metal-binding</keyword>
<dbReference type="KEGG" id="dpte:113788969"/>
<evidence type="ECO:0000259" key="13">
    <source>
        <dbReference type="PROSITE" id="PS50157"/>
    </source>
</evidence>
<evidence type="ECO:0000256" key="5">
    <source>
        <dbReference type="ARBA" id="ARBA00022771"/>
    </source>
</evidence>
<evidence type="ECO:0000313" key="14">
    <source>
        <dbReference type="Proteomes" id="UP000515146"/>
    </source>
</evidence>
<dbReference type="InterPro" id="IPR011011">
    <property type="entry name" value="Znf_FYVE_PHD"/>
</dbReference>
<dbReference type="PANTHER" id="PTHR45888">
    <property type="entry name" value="HL01030P-RELATED"/>
    <property type="match status" value="1"/>
</dbReference>
<dbReference type="PROSITE" id="PS00028">
    <property type="entry name" value="ZINC_FINGER_C2H2_1"/>
    <property type="match status" value="1"/>
</dbReference>
<feature type="compositionally biased region" description="Basic and acidic residues" evidence="11">
    <location>
        <begin position="434"/>
        <end position="444"/>
    </location>
</feature>
<feature type="domain" description="PHD-type" evidence="12">
    <location>
        <begin position="459"/>
        <end position="519"/>
    </location>
</feature>
<dbReference type="OMA" id="NMIISVR"/>
<feature type="compositionally biased region" description="Low complexity" evidence="11">
    <location>
        <begin position="369"/>
        <end position="379"/>
    </location>
</feature>
<sequence>MSADDERIQISDELVNRLKNYMNDPMYKEAVENSSTYNERLVKERKLRLPFIDAQTGVAQSDCYIWSSKLDRMPGYHSAQLYSYPARRWRKKRRQYLLNDNYPTTNTIKEHSETNSNDAAIAAAMAGQIGPNGVGVSNPDVSTINMNATNYTNNNTNTNIVQNGNCLSISNNTNSNSALNDMFDDSKDSWLRYDDDGSDLPDAGELDDPESDYEDYEEYSSRKKKSKRKETTTTTSSSSSTTTTPTLKKKRSEYTDSEKPYQCELCGARYKTRPGLSYHYSHSHHENNNTTNNSNNSNSNNNNSNGALSSSGNGSLIADEDSNFFGSSTSTTTIPNAKSNMQPQNQQIIAGNHHHQPHLHHHHPHLHHSIQSSNTNHSTSSHHHHPHSHLHHSLNSQSPIPMIGTNHLPNNSSSTSSSPSVSATRGQINQSSDDNLKDRKDNNKQKSTTSSPSKRASPSNYCDFCLGDSNENKKTQEAEDLVSCSDCGRSAHPSCLQFTPTMILSVKKYRWQCIECKSCGICGTSDNDDQLLFCDDCDRGYHMYCLKPPLTEPPEGSWSCQICIEEYHMPKSTTATSLLSSTTTTKTNIPSSTTSAAAAVASSTTTTTLPTINATNKVEIK</sequence>
<dbReference type="InterPro" id="IPR001965">
    <property type="entry name" value="Znf_PHD"/>
</dbReference>
<dbReference type="InterPro" id="IPR013087">
    <property type="entry name" value="Znf_C2H2_type"/>
</dbReference>
<dbReference type="Gene3D" id="3.30.40.10">
    <property type="entry name" value="Zinc/RING finger domain, C3HC4 (zinc finger)"/>
    <property type="match status" value="1"/>
</dbReference>
<feature type="region of interest" description="Disordered" evidence="11">
    <location>
        <begin position="277"/>
        <end position="339"/>
    </location>
</feature>
<dbReference type="FunCoup" id="A0A6P6XQT2">
    <property type="interactions" value="685"/>
</dbReference>
<dbReference type="GO" id="GO:0007399">
    <property type="term" value="P:nervous system development"/>
    <property type="evidence" value="ECO:0007669"/>
    <property type="project" value="TreeGrafter"/>
</dbReference>
<dbReference type="GO" id="GO:0008270">
    <property type="term" value="F:zinc ion binding"/>
    <property type="evidence" value="ECO:0007669"/>
    <property type="project" value="UniProtKB-KW"/>
</dbReference>
<feature type="compositionally biased region" description="Basic residues" evidence="11">
    <location>
        <begin position="355"/>
        <end position="368"/>
    </location>
</feature>
<name>A0A6P6XQT2_DERPT</name>
<dbReference type="FunFam" id="3.30.40.10:FF:000005">
    <property type="entry name" value="zinc finger protein isoform X1"/>
    <property type="match status" value="1"/>
</dbReference>
<dbReference type="Proteomes" id="UP000515146">
    <property type="component" value="Unplaced"/>
</dbReference>
<feature type="domain" description="C2H2-type" evidence="13">
    <location>
        <begin position="261"/>
        <end position="289"/>
    </location>
</feature>
<dbReference type="SMART" id="SM00249">
    <property type="entry name" value="PHD"/>
    <property type="match status" value="2"/>
</dbReference>
<dbReference type="CDD" id="cd15619">
    <property type="entry name" value="PHD1_d4"/>
    <property type="match status" value="1"/>
</dbReference>
<dbReference type="PANTHER" id="PTHR45888:SF5">
    <property type="entry name" value="D4, ISOFORM A"/>
    <property type="match status" value="1"/>
</dbReference>
<feature type="compositionally biased region" description="Low complexity" evidence="11">
    <location>
        <begin position="288"/>
        <end position="315"/>
    </location>
</feature>